<accession>A0ABP8DVI5</accession>
<keyword evidence="2" id="KW-1185">Reference proteome</keyword>
<dbReference type="EMBL" id="BAABAT010000076">
    <property type="protein sequence ID" value="GAA4263679.1"/>
    <property type="molecule type" value="Genomic_DNA"/>
</dbReference>
<evidence type="ECO:0008006" key="3">
    <source>
        <dbReference type="Google" id="ProtNLM"/>
    </source>
</evidence>
<dbReference type="Proteomes" id="UP001500620">
    <property type="component" value="Unassembled WGS sequence"/>
</dbReference>
<gene>
    <name evidence="1" type="ORF">GCM10022255_110410</name>
</gene>
<proteinExistence type="predicted"/>
<name>A0ABP8DVI5_9ACTN</name>
<sequence>MWLRDTVIPRADPDHGDMSKFKTITLVLAVSALTLLGVSGCNGSGQPGAGPSPSAGSDQDQALQFAQCMRDHAVDMPDSGDGGVVTGAGDSVDMPDSGDGGVVTGAGPGTDAGNVAAPLNADDGAFDTCRKFLPNGGEPRKLTAAELEQMVQYAQCMRAHGVDYPDPSGDGVQQAVGVPVGDDAARQLYDAAARACDATNSPVPTK</sequence>
<organism evidence="1 2">
    <name type="scientific">Dactylosporangium darangshiense</name>
    <dbReference type="NCBI Taxonomy" id="579108"/>
    <lineage>
        <taxon>Bacteria</taxon>
        <taxon>Bacillati</taxon>
        <taxon>Actinomycetota</taxon>
        <taxon>Actinomycetes</taxon>
        <taxon>Micromonosporales</taxon>
        <taxon>Micromonosporaceae</taxon>
        <taxon>Dactylosporangium</taxon>
    </lineage>
</organism>
<evidence type="ECO:0000313" key="1">
    <source>
        <dbReference type="EMBL" id="GAA4263679.1"/>
    </source>
</evidence>
<protein>
    <recommendedName>
        <fullName evidence="3">Secreted protein</fullName>
    </recommendedName>
</protein>
<reference evidence="2" key="1">
    <citation type="journal article" date="2019" name="Int. J. Syst. Evol. Microbiol.">
        <title>The Global Catalogue of Microorganisms (GCM) 10K type strain sequencing project: providing services to taxonomists for standard genome sequencing and annotation.</title>
        <authorList>
            <consortium name="The Broad Institute Genomics Platform"/>
            <consortium name="The Broad Institute Genome Sequencing Center for Infectious Disease"/>
            <person name="Wu L."/>
            <person name="Ma J."/>
        </authorList>
    </citation>
    <scope>NUCLEOTIDE SEQUENCE [LARGE SCALE GENOMIC DNA]</scope>
    <source>
        <strain evidence="2">JCM 17441</strain>
    </source>
</reference>
<comment type="caution">
    <text evidence="1">The sequence shown here is derived from an EMBL/GenBank/DDBJ whole genome shotgun (WGS) entry which is preliminary data.</text>
</comment>
<evidence type="ECO:0000313" key="2">
    <source>
        <dbReference type="Proteomes" id="UP001500620"/>
    </source>
</evidence>